<name>A0A6H5IAZ8_9HYME</name>
<dbReference type="PANTHER" id="PTHR12243:SF67">
    <property type="entry name" value="COREPRESSOR OF PANGOLIN, ISOFORM A-RELATED"/>
    <property type="match status" value="1"/>
</dbReference>
<dbReference type="PROSITE" id="PS51029">
    <property type="entry name" value="MADF"/>
    <property type="match status" value="1"/>
</dbReference>
<dbReference type="InterPro" id="IPR039353">
    <property type="entry name" value="TF_Adf1"/>
</dbReference>
<proteinExistence type="predicted"/>
<evidence type="ECO:0000256" key="1">
    <source>
        <dbReference type="SAM" id="MobiDB-lite"/>
    </source>
</evidence>
<feature type="compositionally biased region" description="Low complexity" evidence="1">
    <location>
        <begin position="305"/>
        <end position="319"/>
    </location>
</feature>
<dbReference type="InterPro" id="IPR006578">
    <property type="entry name" value="MADF-dom"/>
</dbReference>
<gene>
    <name evidence="3" type="ORF">TBRA_LOCUS6453</name>
</gene>
<evidence type="ECO:0000313" key="4">
    <source>
        <dbReference type="Proteomes" id="UP000479190"/>
    </source>
</evidence>
<keyword evidence="4" id="KW-1185">Reference proteome</keyword>
<evidence type="ECO:0000259" key="2">
    <source>
        <dbReference type="PROSITE" id="PS51029"/>
    </source>
</evidence>
<feature type="domain" description="MADF" evidence="2">
    <location>
        <begin position="163"/>
        <end position="256"/>
    </location>
</feature>
<dbReference type="OrthoDB" id="8038273at2759"/>
<protein>
    <recommendedName>
        <fullName evidence="2">MADF domain-containing protein</fullName>
    </recommendedName>
</protein>
<feature type="compositionally biased region" description="Polar residues" evidence="1">
    <location>
        <begin position="343"/>
        <end position="365"/>
    </location>
</feature>
<accession>A0A6H5IAZ8</accession>
<reference evidence="3 4" key="1">
    <citation type="submission" date="2020-02" db="EMBL/GenBank/DDBJ databases">
        <authorList>
            <person name="Ferguson B K."/>
        </authorList>
    </citation>
    <scope>NUCLEOTIDE SEQUENCE [LARGE SCALE GENOMIC DNA]</scope>
</reference>
<dbReference type="PANTHER" id="PTHR12243">
    <property type="entry name" value="MADF DOMAIN TRANSCRIPTION FACTOR"/>
    <property type="match status" value="1"/>
</dbReference>
<feature type="region of interest" description="Disordered" evidence="1">
    <location>
        <begin position="262"/>
        <end position="365"/>
    </location>
</feature>
<sequence length="820" mass="91583">MRKVRVPATRQFCNCSWSSCGDSAPSGEKAYMPRVSRSSSCLNYTLKSPTHFSSACAAATSIINADARSLRNQVIYESECLRLKRAGRWNTYVFRRRGDDISALAIKRSRRNLTRLEVYSFDNFIKILSFPKIKLLFVITLKLYHSENETSGDWKWSYANVQVLIAAVHQNPAIWRKDVNNEYANQTELMHAWNEVCSSTGFDKDKSRTKWKNLRTQYRKELQKEMTRLPSGSGARRQIKPWPHFQEMSFLRQEIARESSSNIVLPPVNDHNNDHSDEEFDDDEDTDDISFDSEEEQICQRPSTSSNLQAPSSLQAASSGIRQRRLNSSNLQAPSSAQAASSCIGQRPSTSSNLQVPSSSQAASDNNIQEAEQRFLDSLQPTINLVNKELKLKMRIEIYVTLYHFLTNNADAITPKQNGKRSSCSCGCALAKRMKLENPNALQEPVNTLAMDDESALPAPANAMIIDDSALPGPSNATAMDDTALPGPCNATAMDDSALPGPSNATAMDDFALPGPSNAQAINDSALAGIGDIDDDDGLIRVINPGLIRVINPGLKIQVINPGLIRVKNPGLILVKIRVQSRSIPEFNPGITRLVVQGQAAPLMNLLLYVCTHLHTYECSYVVVITACYRRFMLYVHSLSSSELPRQKSFIVRTCVCVHMCVHIICYDDDDDDEPSLLASNYTLTKLCYEHNIHTCTCQRDYRKPTIHCKVNRTMKICSFDMLTRSKRQSSVIFETKTASTSSASVSFDDRGTRVANISLIPLGTTVSVYLRTIRTDDTKIPVTSMKLIVVTERTNKFVLLYSYLLLTYTAHACMATYNM</sequence>
<feature type="compositionally biased region" description="Acidic residues" evidence="1">
    <location>
        <begin position="276"/>
        <end position="297"/>
    </location>
</feature>
<dbReference type="SMART" id="SM00595">
    <property type="entry name" value="MADF"/>
    <property type="match status" value="1"/>
</dbReference>
<dbReference type="EMBL" id="CADCXV010000745">
    <property type="protein sequence ID" value="CAB0034555.1"/>
    <property type="molecule type" value="Genomic_DNA"/>
</dbReference>
<organism evidence="3 4">
    <name type="scientific">Trichogramma brassicae</name>
    <dbReference type="NCBI Taxonomy" id="86971"/>
    <lineage>
        <taxon>Eukaryota</taxon>
        <taxon>Metazoa</taxon>
        <taxon>Ecdysozoa</taxon>
        <taxon>Arthropoda</taxon>
        <taxon>Hexapoda</taxon>
        <taxon>Insecta</taxon>
        <taxon>Pterygota</taxon>
        <taxon>Neoptera</taxon>
        <taxon>Endopterygota</taxon>
        <taxon>Hymenoptera</taxon>
        <taxon>Apocrita</taxon>
        <taxon>Proctotrupomorpha</taxon>
        <taxon>Chalcidoidea</taxon>
        <taxon>Trichogrammatidae</taxon>
        <taxon>Trichogramma</taxon>
    </lineage>
</organism>
<evidence type="ECO:0000313" key="3">
    <source>
        <dbReference type="EMBL" id="CAB0034555.1"/>
    </source>
</evidence>
<dbReference type="Pfam" id="PF10545">
    <property type="entry name" value="MADF_DNA_bdg"/>
    <property type="match status" value="1"/>
</dbReference>
<dbReference type="Proteomes" id="UP000479190">
    <property type="component" value="Unassembled WGS sequence"/>
</dbReference>
<feature type="compositionally biased region" description="Low complexity" evidence="1">
    <location>
        <begin position="326"/>
        <end position="342"/>
    </location>
</feature>
<dbReference type="AlphaFoldDB" id="A0A6H5IAZ8"/>